<evidence type="ECO:0000313" key="6">
    <source>
        <dbReference type="EMBL" id="CAG2155196.1"/>
    </source>
</evidence>
<reference evidence="6" key="1">
    <citation type="submission" date="2021-03" db="EMBL/GenBank/DDBJ databases">
        <authorList>
            <person name="Peeters C."/>
        </authorList>
    </citation>
    <scope>NUCLEOTIDE SEQUENCE</scope>
    <source>
        <strain evidence="6">LMG 31506</strain>
    </source>
</reference>
<keyword evidence="7" id="KW-1185">Reference proteome</keyword>
<keyword evidence="3" id="KW-0804">Transcription</keyword>
<dbReference type="Proteomes" id="UP000672934">
    <property type="component" value="Unassembled WGS sequence"/>
</dbReference>
<dbReference type="InterPro" id="IPR001647">
    <property type="entry name" value="HTH_TetR"/>
</dbReference>
<evidence type="ECO:0000313" key="7">
    <source>
        <dbReference type="Proteomes" id="UP000672934"/>
    </source>
</evidence>
<accession>A0A916N6Z2</accession>
<feature type="DNA-binding region" description="H-T-H motif" evidence="4">
    <location>
        <begin position="32"/>
        <end position="51"/>
    </location>
</feature>
<dbReference type="PROSITE" id="PS50977">
    <property type="entry name" value="HTH_TETR_2"/>
    <property type="match status" value="1"/>
</dbReference>
<dbReference type="GO" id="GO:0003677">
    <property type="term" value="F:DNA binding"/>
    <property type="evidence" value="ECO:0007669"/>
    <property type="project" value="UniProtKB-UniRule"/>
</dbReference>
<dbReference type="PRINTS" id="PR00455">
    <property type="entry name" value="HTHTETR"/>
</dbReference>
<dbReference type="Pfam" id="PF00440">
    <property type="entry name" value="TetR_N"/>
    <property type="match status" value="1"/>
</dbReference>
<dbReference type="Gene3D" id="1.10.10.60">
    <property type="entry name" value="Homeodomain-like"/>
    <property type="match status" value="1"/>
</dbReference>
<evidence type="ECO:0000256" key="4">
    <source>
        <dbReference type="PROSITE-ProRule" id="PRU00335"/>
    </source>
</evidence>
<evidence type="ECO:0000259" key="5">
    <source>
        <dbReference type="PROSITE" id="PS50977"/>
    </source>
</evidence>
<proteinExistence type="predicted"/>
<evidence type="ECO:0000256" key="3">
    <source>
        <dbReference type="ARBA" id="ARBA00023163"/>
    </source>
</evidence>
<dbReference type="InterPro" id="IPR009057">
    <property type="entry name" value="Homeodomain-like_sf"/>
</dbReference>
<dbReference type="Pfam" id="PF21993">
    <property type="entry name" value="TetR_C_13_2"/>
    <property type="match status" value="1"/>
</dbReference>
<sequence length="194" mass="21315">MRYGSEQREKTHNSLVEAASTLVRRDGPDKISVSELMKTVGLTHGGFYYHFSSREDMIARAIERAFASTQERLEGICHNRGPADALREYVERYLSPEHRDHRGTGCPIATLTTHAALLGDDSRQAFEQGAARLTSLLARMLEQVGHADAGALAISVMSEMSGALAIARVIVDRGRSDEVLRICRLNVLARALPA</sequence>
<evidence type="ECO:0000256" key="2">
    <source>
        <dbReference type="ARBA" id="ARBA00023125"/>
    </source>
</evidence>
<organism evidence="6 7">
    <name type="scientific">Cupriavidus yeoncheonensis</name>
    <dbReference type="NCBI Taxonomy" id="1462994"/>
    <lineage>
        <taxon>Bacteria</taxon>
        <taxon>Pseudomonadati</taxon>
        <taxon>Pseudomonadota</taxon>
        <taxon>Betaproteobacteria</taxon>
        <taxon>Burkholderiales</taxon>
        <taxon>Burkholderiaceae</taxon>
        <taxon>Cupriavidus</taxon>
    </lineage>
</organism>
<dbReference type="PANTHER" id="PTHR47506">
    <property type="entry name" value="TRANSCRIPTIONAL REGULATORY PROTEIN"/>
    <property type="match status" value="1"/>
</dbReference>
<dbReference type="Gene3D" id="1.10.357.10">
    <property type="entry name" value="Tetracycline Repressor, domain 2"/>
    <property type="match status" value="1"/>
</dbReference>
<dbReference type="EMBL" id="CAJPUY010000024">
    <property type="protein sequence ID" value="CAG2155196.1"/>
    <property type="molecule type" value="Genomic_DNA"/>
</dbReference>
<dbReference type="AlphaFoldDB" id="A0A916N6Z2"/>
<dbReference type="SUPFAM" id="SSF46689">
    <property type="entry name" value="Homeodomain-like"/>
    <property type="match status" value="1"/>
</dbReference>
<keyword evidence="2 4" id="KW-0238">DNA-binding</keyword>
<protein>
    <recommendedName>
        <fullName evidence="5">HTH tetR-type domain-containing protein</fullName>
    </recommendedName>
</protein>
<dbReference type="SUPFAM" id="SSF48498">
    <property type="entry name" value="Tetracyclin repressor-like, C-terminal domain"/>
    <property type="match status" value="1"/>
</dbReference>
<evidence type="ECO:0000256" key="1">
    <source>
        <dbReference type="ARBA" id="ARBA00023015"/>
    </source>
</evidence>
<dbReference type="RefSeq" id="WP_211950166.1">
    <property type="nucleotide sequence ID" value="NZ_CAJPUY010000024.1"/>
</dbReference>
<comment type="caution">
    <text evidence="6">The sequence shown here is derived from an EMBL/GenBank/DDBJ whole genome shotgun (WGS) entry which is preliminary data.</text>
</comment>
<dbReference type="InterPro" id="IPR036271">
    <property type="entry name" value="Tet_transcr_reg_TetR-rel_C_sf"/>
</dbReference>
<keyword evidence="1" id="KW-0805">Transcription regulation</keyword>
<feature type="domain" description="HTH tetR-type" evidence="5">
    <location>
        <begin position="9"/>
        <end position="69"/>
    </location>
</feature>
<name>A0A916N6Z2_9BURK</name>
<gene>
    <name evidence="6" type="ORF">LMG31506_05322</name>
</gene>
<dbReference type="InterPro" id="IPR054156">
    <property type="entry name" value="YxaF_TetR_C"/>
</dbReference>
<dbReference type="PANTHER" id="PTHR47506:SF7">
    <property type="entry name" value="TRANSCRIPTIONAL REGULATORY PROTEIN"/>
    <property type="match status" value="1"/>
</dbReference>